<dbReference type="SMART" id="SM00052">
    <property type="entry name" value="EAL"/>
    <property type="match status" value="1"/>
</dbReference>
<evidence type="ECO:0000259" key="2">
    <source>
        <dbReference type="PROSITE" id="PS50883"/>
    </source>
</evidence>
<dbReference type="CDD" id="cd01949">
    <property type="entry name" value="GGDEF"/>
    <property type="match status" value="1"/>
</dbReference>
<dbReference type="PANTHER" id="PTHR44757:SF2">
    <property type="entry name" value="BIOFILM ARCHITECTURE MAINTENANCE PROTEIN MBAA"/>
    <property type="match status" value="1"/>
</dbReference>
<keyword evidence="1" id="KW-1133">Transmembrane helix</keyword>
<name>A0ABS4ADM5_9PROT</name>
<dbReference type="RefSeq" id="WP_209379364.1">
    <property type="nucleotide sequence ID" value="NZ_JAGIZB010000008.1"/>
</dbReference>
<dbReference type="Gene3D" id="3.30.450.20">
    <property type="entry name" value="PAS domain"/>
    <property type="match status" value="1"/>
</dbReference>
<dbReference type="Pfam" id="PF00990">
    <property type="entry name" value="GGDEF"/>
    <property type="match status" value="1"/>
</dbReference>
<dbReference type="SUPFAM" id="SSF141868">
    <property type="entry name" value="EAL domain-like"/>
    <property type="match status" value="1"/>
</dbReference>
<dbReference type="PANTHER" id="PTHR44757">
    <property type="entry name" value="DIGUANYLATE CYCLASE DGCP"/>
    <property type="match status" value="1"/>
</dbReference>
<dbReference type="SUPFAM" id="SSF55073">
    <property type="entry name" value="Nucleotide cyclase"/>
    <property type="match status" value="1"/>
</dbReference>
<dbReference type="InterPro" id="IPR043128">
    <property type="entry name" value="Rev_trsase/Diguanyl_cyclase"/>
</dbReference>
<gene>
    <name evidence="4" type="ORF">J8J14_10020</name>
</gene>
<dbReference type="CDD" id="cd01948">
    <property type="entry name" value="EAL"/>
    <property type="match status" value="1"/>
</dbReference>
<dbReference type="InterPro" id="IPR029787">
    <property type="entry name" value="Nucleotide_cyclase"/>
</dbReference>
<feature type="transmembrane region" description="Helical" evidence="1">
    <location>
        <begin position="35"/>
        <end position="59"/>
    </location>
</feature>
<dbReference type="InterPro" id="IPR052155">
    <property type="entry name" value="Biofilm_reg_signaling"/>
</dbReference>
<protein>
    <submittedName>
        <fullName evidence="4">EAL domain-containing protein</fullName>
    </submittedName>
</protein>
<comment type="caution">
    <text evidence="4">The sequence shown here is derived from an EMBL/GenBank/DDBJ whole genome shotgun (WGS) entry which is preliminary data.</text>
</comment>
<feature type="transmembrane region" description="Helical" evidence="1">
    <location>
        <begin position="209"/>
        <end position="226"/>
    </location>
</feature>
<sequence>MTIWSVPWRGRWWRQALGERKTPERWRASAISAGAGVQIFSVVAAIFLGAGAVYASYLISVRQDALGKLSRYNIAWTTGQAAQEVSRLQAAIGGFSLTRGEVERDTLETWLEIVESRVSVLRTGETGAFIRSHVELVRAVDQLEAAIEAAKPLLLTLDDPGSLAQLMGKFQQINGPMARLTSVAHAHGADLSARDTQDLDRLHWTFSRLLIGLIACCLALTATTIWRNRLLARSNAEVRARDVELERQNQLFEAALNNMSQGLGMFDTEHRLIVSNRRFSEIFHLPPGAARPGVHAAELLRLKSGSVEMERKGSESAWAQHQRLAARSQASTFVQEDGEGRSLSISHQPLPEGGWVTTYEDVTENRKAEARIRHLANHDALTSLPNRRYFTTRLEEALHQAGTQIAVLFLDLDQFKNVNDTLGHQAGDELLCSAAGRIRDCLRDGDLVARLGGDEFAVLVQGRGALAENVEALAQRIIESLGMPFELSKYQASVGVSVGIATATPRTCDGDTLLKHADMALYKAKGAGRGTYRIFEDSMAAELQERIGLETDLRGALERGELELHYQPLLDLTSGQLSGFEALLRWKHPVRGMVSPADFIPVAEETGLIVPIGGWVLRQACTDAAKFPEFTKIAVNISPVQFAGGDLAELVRDTLIQSGLAASRLELEITESALLQDSEAVIGTLHRLRALGVRTALDDFGTKYSSLTYLRSFPFDKIKIDQSFVRDMAVREDCLAIVRSVAQLAARLGMTATAEGVESGAQLEQVREAGCTEAQGYFFGRAEPAEKLGRWFGEVRPRLVVTN</sequence>
<dbReference type="Proteomes" id="UP000681594">
    <property type="component" value="Unassembled WGS sequence"/>
</dbReference>
<keyword evidence="1" id="KW-0472">Membrane</keyword>
<dbReference type="Gene3D" id="3.30.70.270">
    <property type="match status" value="1"/>
</dbReference>
<dbReference type="Gene3D" id="3.20.20.450">
    <property type="entry name" value="EAL domain"/>
    <property type="match status" value="1"/>
</dbReference>
<dbReference type="PROSITE" id="PS50887">
    <property type="entry name" value="GGDEF"/>
    <property type="match status" value="1"/>
</dbReference>
<evidence type="ECO:0000313" key="4">
    <source>
        <dbReference type="EMBL" id="MBP0445115.1"/>
    </source>
</evidence>
<feature type="domain" description="EAL" evidence="2">
    <location>
        <begin position="546"/>
        <end position="796"/>
    </location>
</feature>
<dbReference type="NCBIfam" id="TIGR00254">
    <property type="entry name" value="GGDEF"/>
    <property type="match status" value="1"/>
</dbReference>
<organism evidence="4 5">
    <name type="scientific">Pararoseomonas baculiformis</name>
    <dbReference type="NCBI Taxonomy" id="2820812"/>
    <lineage>
        <taxon>Bacteria</taxon>
        <taxon>Pseudomonadati</taxon>
        <taxon>Pseudomonadota</taxon>
        <taxon>Alphaproteobacteria</taxon>
        <taxon>Acetobacterales</taxon>
        <taxon>Acetobacteraceae</taxon>
        <taxon>Pararoseomonas</taxon>
    </lineage>
</organism>
<dbReference type="Pfam" id="PF12860">
    <property type="entry name" value="PAS_7"/>
    <property type="match status" value="1"/>
</dbReference>
<evidence type="ECO:0000259" key="3">
    <source>
        <dbReference type="PROSITE" id="PS50887"/>
    </source>
</evidence>
<accession>A0ABS4ADM5</accession>
<evidence type="ECO:0000256" key="1">
    <source>
        <dbReference type="SAM" id="Phobius"/>
    </source>
</evidence>
<dbReference type="SMART" id="SM00267">
    <property type="entry name" value="GGDEF"/>
    <property type="match status" value="1"/>
</dbReference>
<dbReference type="InterPro" id="IPR035919">
    <property type="entry name" value="EAL_sf"/>
</dbReference>
<dbReference type="InterPro" id="IPR000160">
    <property type="entry name" value="GGDEF_dom"/>
</dbReference>
<dbReference type="Pfam" id="PF00563">
    <property type="entry name" value="EAL"/>
    <property type="match status" value="1"/>
</dbReference>
<dbReference type="InterPro" id="IPR035965">
    <property type="entry name" value="PAS-like_dom_sf"/>
</dbReference>
<dbReference type="SUPFAM" id="SSF55785">
    <property type="entry name" value="PYP-like sensor domain (PAS domain)"/>
    <property type="match status" value="1"/>
</dbReference>
<proteinExistence type="predicted"/>
<dbReference type="PROSITE" id="PS50883">
    <property type="entry name" value="EAL"/>
    <property type="match status" value="1"/>
</dbReference>
<dbReference type="InterPro" id="IPR001633">
    <property type="entry name" value="EAL_dom"/>
</dbReference>
<keyword evidence="1" id="KW-0812">Transmembrane</keyword>
<evidence type="ECO:0000313" key="5">
    <source>
        <dbReference type="Proteomes" id="UP000681594"/>
    </source>
</evidence>
<keyword evidence="5" id="KW-1185">Reference proteome</keyword>
<feature type="domain" description="GGDEF" evidence="3">
    <location>
        <begin position="403"/>
        <end position="537"/>
    </location>
</feature>
<reference evidence="4 5" key="1">
    <citation type="submission" date="2021-03" db="EMBL/GenBank/DDBJ databases">
        <authorList>
            <person name="So Y."/>
        </authorList>
    </citation>
    <scope>NUCLEOTIDE SEQUENCE [LARGE SCALE GENOMIC DNA]</scope>
    <source>
        <strain evidence="4 5">SSH11</strain>
    </source>
</reference>
<dbReference type="EMBL" id="JAGIZB010000008">
    <property type="protein sequence ID" value="MBP0445115.1"/>
    <property type="molecule type" value="Genomic_DNA"/>
</dbReference>